<dbReference type="AlphaFoldDB" id="A0A9D4A373"/>
<comment type="caution">
    <text evidence="1">The sequence shown here is derived from an EMBL/GenBank/DDBJ whole genome shotgun (WGS) entry which is preliminary data.</text>
</comment>
<dbReference type="Proteomes" id="UP000828251">
    <property type="component" value="Unassembled WGS sequence"/>
</dbReference>
<evidence type="ECO:0000313" key="2">
    <source>
        <dbReference type="Proteomes" id="UP000828251"/>
    </source>
</evidence>
<dbReference type="Pfam" id="PF14223">
    <property type="entry name" value="Retrotran_gag_2"/>
    <property type="match status" value="1"/>
</dbReference>
<dbReference type="GO" id="GO:0008270">
    <property type="term" value="F:zinc ion binding"/>
    <property type="evidence" value="ECO:0007669"/>
    <property type="project" value="InterPro"/>
</dbReference>
<reference evidence="1 2" key="1">
    <citation type="journal article" date="2021" name="Plant Biotechnol. J.">
        <title>Multi-omics assisted identification of the key and species-specific regulatory components of drought-tolerant mechanisms in Gossypium stocksii.</title>
        <authorList>
            <person name="Yu D."/>
            <person name="Ke L."/>
            <person name="Zhang D."/>
            <person name="Wu Y."/>
            <person name="Sun Y."/>
            <person name="Mei J."/>
            <person name="Sun J."/>
            <person name="Sun Y."/>
        </authorList>
    </citation>
    <scope>NUCLEOTIDE SEQUENCE [LARGE SCALE GENOMIC DNA]</scope>
    <source>
        <strain evidence="2">cv. E1</strain>
        <tissue evidence="1">Leaf</tissue>
    </source>
</reference>
<gene>
    <name evidence="1" type="ORF">J1N35_022180</name>
</gene>
<name>A0A9D4A373_9ROSI</name>
<dbReference type="InterPro" id="IPR036875">
    <property type="entry name" value="Znf_CCHC_sf"/>
</dbReference>
<dbReference type="GO" id="GO:0003676">
    <property type="term" value="F:nucleic acid binding"/>
    <property type="evidence" value="ECO:0007669"/>
    <property type="project" value="InterPro"/>
</dbReference>
<sequence>MQLCLVETVLQEVLMKKTSSTLWKRLETLYVTMSLANRLMLKQCLLMFCMNESELLRYHISQFISILNYLKNVEVQVDDEYHAILSLCFLLPSYKSFRETLIYGRDKLSFKNVNGHLLSRDKLENEFSSYSKANRKTSVLVASKKQDKRCRYCKKLGHAEVDCYKLRNKRAIESNKEDVVSVNLADESGGDFLLVSTSDNSKLTFE</sequence>
<protein>
    <recommendedName>
        <fullName evidence="3">Retrovirus-related Pol polyprotein from transposon TNT 1-94</fullName>
    </recommendedName>
</protein>
<accession>A0A9D4A373</accession>
<dbReference type="EMBL" id="JAIQCV010000007">
    <property type="protein sequence ID" value="KAH1082419.1"/>
    <property type="molecule type" value="Genomic_DNA"/>
</dbReference>
<organism evidence="1 2">
    <name type="scientific">Gossypium stocksii</name>
    <dbReference type="NCBI Taxonomy" id="47602"/>
    <lineage>
        <taxon>Eukaryota</taxon>
        <taxon>Viridiplantae</taxon>
        <taxon>Streptophyta</taxon>
        <taxon>Embryophyta</taxon>
        <taxon>Tracheophyta</taxon>
        <taxon>Spermatophyta</taxon>
        <taxon>Magnoliopsida</taxon>
        <taxon>eudicotyledons</taxon>
        <taxon>Gunneridae</taxon>
        <taxon>Pentapetalae</taxon>
        <taxon>rosids</taxon>
        <taxon>malvids</taxon>
        <taxon>Malvales</taxon>
        <taxon>Malvaceae</taxon>
        <taxon>Malvoideae</taxon>
        <taxon>Gossypium</taxon>
    </lineage>
</organism>
<dbReference type="SUPFAM" id="SSF57756">
    <property type="entry name" value="Retrovirus zinc finger-like domains"/>
    <property type="match status" value="1"/>
</dbReference>
<dbReference type="OrthoDB" id="1736601at2759"/>
<keyword evidence="2" id="KW-1185">Reference proteome</keyword>
<proteinExistence type="predicted"/>
<evidence type="ECO:0000313" key="1">
    <source>
        <dbReference type="EMBL" id="KAH1082419.1"/>
    </source>
</evidence>
<evidence type="ECO:0008006" key="3">
    <source>
        <dbReference type="Google" id="ProtNLM"/>
    </source>
</evidence>